<dbReference type="InterPro" id="IPR050189">
    <property type="entry name" value="MFS_Efflux_Transporters"/>
</dbReference>
<sequence>MEILKRAGMTEGLLPVSMVLFFVELVRGAYLGSFLPTYVTNGLGLSVTTVGAAVTAHFVMDTFTKSFLGHLLDRFSSRKVVFGGLLISMFGLFMTYGAPFAWLVIAGAGVFGIGISPVWIVALSTVKASAARATQMGALYTLWLAGLGAGPILLNFFLDKGYHLSFWLMVAFWVLGWLLSLRLADQTISEVETPSFAAQFRALWLRLRTMRPLLPGMMLQTTAASMLVPILPSYAAHHVGLSYSQYSYVLLAGGFCAVIAMVPMGRLSDRRGRKWFLVGGFAGFALTLYALTMVGSLRAAILVAIVLGLSYAAVLPVWNAVLSYQVPDDQQGLGWGVFSSVEGIGVMIGPILGGRIADLYSETGTVVVSATLLGILAVFYLLFPFSHLIRDRRRRS</sequence>
<feature type="transmembrane region" description="Helical" evidence="7">
    <location>
        <begin position="213"/>
        <end position="234"/>
    </location>
</feature>
<proteinExistence type="predicted"/>
<dbReference type="KEGG" id="kyr:CVV65_14290"/>
<dbReference type="CDD" id="cd17325">
    <property type="entry name" value="MFS_MdtG_SLC18_like"/>
    <property type="match status" value="1"/>
</dbReference>
<feature type="transmembrane region" description="Helical" evidence="7">
    <location>
        <begin position="275"/>
        <end position="294"/>
    </location>
</feature>
<dbReference type="SUPFAM" id="SSF103473">
    <property type="entry name" value="MFS general substrate transporter"/>
    <property type="match status" value="1"/>
</dbReference>
<comment type="subcellular location">
    <subcellularLocation>
        <location evidence="1">Cell membrane</location>
        <topology evidence="1">Multi-pass membrane protein</topology>
    </subcellularLocation>
</comment>
<gene>
    <name evidence="9" type="ORF">CVV65_14290</name>
</gene>
<evidence type="ECO:0000256" key="5">
    <source>
        <dbReference type="ARBA" id="ARBA00022989"/>
    </source>
</evidence>
<dbReference type="Pfam" id="PF07690">
    <property type="entry name" value="MFS_1"/>
    <property type="match status" value="1"/>
</dbReference>
<evidence type="ECO:0000256" key="1">
    <source>
        <dbReference type="ARBA" id="ARBA00004651"/>
    </source>
</evidence>
<protein>
    <submittedName>
        <fullName evidence="9">MFS transporter</fullName>
    </submittedName>
</protein>
<feature type="transmembrane region" description="Helical" evidence="7">
    <location>
        <begin position="104"/>
        <end position="126"/>
    </location>
</feature>
<evidence type="ECO:0000256" key="2">
    <source>
        <dbReference type="ARBA" id="ARBA00022448"/>
    </source>
</evidence>
<keyword evidence="2" id="KW-0813">Transport</keyword>
<evidence type="ECO:0000259" key="8">
    <source>
        <dbReference type="PROSITE" id="PS50850"/>
    </source>
</evidence>
<dbReference type="RefSeq" id="WP_100668701.1">
    <property type="nucleotide sequence ID" value="NZ_CP024955.1"/>
</dbReference>
<feature type="transmembrane region" description="Helical" evidence="7">
    <location>
        <begin position="80"/>
        <end position="98"/>
    </location>
</feature>
<feature type="transmembrane region" description="Helical" evidence="7">
    <location>
        <begin position="300"/>
        <end position="321"/>
    </location>
</feature>
<evidence type="ECO:0000256" key="6">
    <source>
        <dbReference type="ARBA" id="ARBA00023136"/>
    </source>
</evidence>
<dbReference type="AlphaFoldDB" id="A0A2K8N9C5"/>
<keyword evidence="5 7" id="KW-1133">Transmembrane helix</keyword>
<dbReference type="PANTHER" id="PTHR43124:SF3">
    <property type="entry name" value="CHLORAMPHENICOL EFFLUX PUMP RV0191"/>
    <property type="match status" value="1"/>
</dbReference>
<evidence type="ECO:0000313" key="10">
    <source>
        <dbReference type="Proteomes" id="UP000231932"/>
    </source>
</evidence>
<dbReference type="GO" id="GO:0005886">
    <property type="term" value="C:plasma membrane"/>
    <property type="evidence" value="ECO:0007669"/>
    <property type="project" value="UniProtKB-SubCell"/>
</dbReference>
<keyword evidence="10" id="KW-1185">Reference proteome</keyword>
<evidence type="ECO:0000313" key="9">
    <source>
        <dbReference type="EMBL" id="ATY85948.1"/>
    </source>
</evidence>
<dbReference type="PROSITE" id="PS50850">
    <property type="entry name" value="MFS"/>
    <property type="match status" value="1"/>
</dbReference>
<dbReference type="EMBL" id="CP024955">
    <property type="protein sequence ID" value="ATY85948.1"/>
    <property type="molecule type" value="Genomic_DNA"/>
</dbReference>
<feature type="transmembrane region" description="Helical" evidence="7">
    <location>
        <begin position="364"/>
        <end position="385"/>
    </location>
</feature>
<name>A0A2K8N9C5_9BACL</name>
<keyword evidence="6 7" id="KW-0472">Membrane</keyword>
<dbReference type="PRINTS" id="PR01035">
    <property type="entry name" value="TCRTETA"/>
</dbReference>
<dbReference type="OrthoDB" id="9815817at2"/>
<dbReference type="Proteomes" id="UP000231932">
    <property type="component" value="Chromosome"/>
</dbReference>
<reference evidence="10" key="1">
    <citation type="submission" date="2017-11" db="EMBL/GenBank/DDBJ databases">
        <title>Complete Genome Sequence of Kyrpidia sp. Strain EA-1, a thermophilic, hydrogen-oxidizing Bacterium, isolated from the Azores.</title>
        <authorList>
            <person name="Reiner J.E."/>
            <person name="Lapp C.J."/>
            <person name="Bunk B."/>
            <person name="Gescher J."/>
        </authorList>
    </citation>
    <scope>NUCLEOTIDE SEQUENCE [LARGE SCALE GENOMIC DNA]</scope>
    <source>
        <strain evidence="10">EA-1</strain>
    </source>
</reference>
<dbReference type="InterPro" id="IPR001958">
    <property type="entry name" value="Tet-R_TetA/multi-R_MdtG-like"/>
</dbReference>
<accession>A0A2K8N9C5</accession>
<feature type="transmembrane region" description="Helical" evidence="7">
    <location>
        <begin position="38"/>
        <end position="59"/>
    </location>
</feature>
<feature type="transmembrane region" description="Helical" evidence="7">
    <location>
        <begin position="12"/>
        <end position="32"/>
    </location>
</feature>
<keyword evidence="4 7" id="KW-0812">Transmembrane</keyword>
<evidence type="ECO:0000256" key="7">
    <source>
        <dbReference type="SAM" id="Phobius"/>
    </source>
</evidence>
<organism evidence="9 10">
    <name type="scientific">Kyrpidia spormannii</name>
    <dbReference type="NCBI Taxonomy" id="2055160"/>
    <lineage>
        <taxon>Bacteria</taxon>
        <taxon>Bacillati</taxon>
        <taxon>Bacillota</taxon>
        <taxon>Bacilli</taxon>
        <taxon>Bacillales</taxon>
        <taxon>Alicyclobacillaceae</taxon>
        <taxon>Kyrpidia</taxon>
    </lineage>
</organism>
<dbReference type="GO" id="GO:0022857">
    <property type="term" value="F:transmembrane transporter activity"/>
    <property type="evidence" value="ECO:0007669"/>
    <property type="project" value="InterPro"/>
</dbReference>
<evidence type="ECO:0000256" key="3">
    <source>
        <dbReference type="ARBA" id="ARBA00022475"/>
    </source>
</evidence>
<feature type="domain" description="Major facilitator superfamily (MFS) profile" evidence="8">
    <location>
        <begin position="13"/>
        <end position="386"/>
    </location>
</feature>
<keyword evidence="3" id="KW-1003">Cell membrane</keyword>
<feature type="transmembrane region" description="Helical" evidence="7">
    <location>
        <begin position="246"/>
        <end position="263"/>
    </location>
</feature>
<feature type="transmembrane region" description="Helical" evidence="7">
    <location>
        <begin position="164"/>
        <end position="184"/>
    </location>
</feature>
<dbReference type="Gene3D" id="1.20.1250.20">
    <property type="entry name" value="MFS general substrate transporter like domains"/>
    <property type="match status" value="2"/>
</dbReference>
<dbReference type="InterPro" id="IPR011701">
    <property type="entry name" value="MFS"/>
</dbReference>
<evidence type="ECO:0000256" key="4">
    <source>
        <dbReference type="ARBA" id="ARBA00022692"/>
    </source>
</evidence>
<feature type="transmembrane region" description="Helical" evidence="7">
    <location>
        <begin position="333"/>
        <end position="352"/>
    </location>
</feature>
<dbReference type="InterPro" id="IPR036259">
    <property type="entry name" value="MFS_trans_sf"/>
</dbReference>
<feature type="transmembrane region" description="Helical" evidence="7">
    <location>
        <begin position="138"/>
        <end position="158"/>
    </location>
</feature>
<dbReference type="PANTHER" id="PTHR43124">
    <property type="entry name" value="PURINE EFFLUX PUMP PBUE"/>
    <property type="match status" value="1"/>
</dbReference>
<dbReference type="InterPro" id="IPR020846">
    <property type="entry name" value="MFS_dom"/>
</dbReference>